<dbReference type="SMART" id="SM00388">
    <property type="entry name" value="HisKA"/>
    <property type="match status" value="1"/>
</dbReference>
<dbReference type="OrthoDB" id="9813151at2"/>
<evidence type="ECO:0000256" key="4">
    <source>
        <dbReference type="ARBA" id="ARBA00022475"/>
    </source>
</evidence>
<dbReference type="GO" id="GO:0016036">
    <property type="term" value="P:cellular response to phosphate starvation"/>
    <property type="evidence" value="ECO:0007669"/>
    <property type="project" value="TreeGrafter"/>
</dbReference>
<dbReference type="GO" id="GO:0005886">
    <property type="term" value="C:plasma membrane"/>
    <property type="evidence" value="ECO:0007669"/>
    <property type="project" value="UniProtKB-SubCell"/>
</dbReference>
<dbReference type="PRINTS" id="PR00344">
    <property type="entry name" value="BCTRLSENSOR"/>
</dbReference>
<dbReference type="PROSITE" id="PS50885">
    <property type="entry name" value="HAMP"/>
    <property type="match status" value="1"/>
</dbReference>
<keyword evidence="10" id="KW-0902">Two-component regulatory system</keyword>
<dbReference type="CDD" id="cd06225">
    <property type="entry name" value="HAMP"/>
    <property type="match status" value="1"/>
</dbReference>
<keyword evidence="7" id="KW-0547">Nucleotide-binding</keyword>
<keyword evidence="13" id="KW-1133">Transmembrane helix</keyword>
<comment type="catalytic activity">
    <reaction evidence="1">
        <text>ATP + protein L-histidine = ADP + protein N-phospho-L-histidine.</text>
        <dbReference type="EC" id="2.7.13.3"/>
    </reaction>
</comment>
<evidence type="ECO:0000313" key="17">
    <source>
        <dbReference type="Proteomes" id="UP000215459"/>
    </source>
</evidence>
<dbReference type="InterPro" id="IPR036890">
    <property type="entry name" value="HATPase_C_sf"/>
</dbReference>
<dbReference type="SMART" id="SM00387">
    <property type="entry name" value="HATPase_c"/>
    <property type="match status" value="1"/>
</dbReference>
<dbReference type="SUPFAM" id="SSF158472">
    <property type="entry name" value="HAMP domain-like"/>
    <property type="match status" value="1"/>
</dbReference>
<keyword evidence="6" id="KW-0808">Transferase</keyword>
<evidence type="ECO:0000256" key="6">
    <source>
        <dbReference type="ARBA" id="ARBA00022679"/>
    </source>
</evidence>
<evidence type="ECO:0000256" key="8">
    <source>
        <dbReference type="ARBA" id="ARBA00022777"/>
    </source>
</evidence>
<dbReference type="AlphaFoldDB" id="A0A235B694"/>
<dbReference type="Proteomes" id="UP000215459">
    <property type="component" value="Unassembled WGS sequence"/>
</dbReference>
<protein>
    <recommendedName>
        <fullName evidence="3">histidine kinase</fullName>
        <ecNumber evidence="3">2.7.13.3</ecNumber>
    </recommendedName>
</protein>
<dbReference type="InterPro" id="IPR050351">
    <property type="entry name" value="BphY/WalK/GraS-like"/>
</dbReference>
<dbReference type="GO" id="GO:0005524">
    <property type="term" value="F:ATP binding"/>
    <property type="evidence" value="ECO:0007669"/>
    <property type="project" value="UniProtKB-KW"/>
</dbReference>
<evidence type="ECO:0000256" key="1">
    <source>
        <dbReference type="ARBA" id="ARBA00000085"/>
    </source>
</evidence>
<dbReference type="Gene3D" id="3.30.565.10">
    <property type="entry name" value="Histidine kinase-like ATPase, C-terminal domain"/>
    <property type="match status" value="1"/>
</dbReference>
<dbReference type="Pfam" id="PF02518">
    <property type="entry name" value="HATPase_c"/>
    <property type="match status" value="1"/>
</dbReference>
<dbReference type="CDD" id="cd00075">
    <property type="entry name" value="HATPase"/>
    <property type="match status" value="1"/>
</dbReference>
<evidence type="ECO:0000256" key="7">
    <source>
        <dbReference type="ARBA" id="ARBA00022741"/>
    </source>
</evidence>
<keyword evidence="5" id="KW-0597">Phosphoprotein</keyword>
<evidence type="ECO:0000256" key="9">
    <source>
        <dbReference type="ARBA" id="ARBA00022840"/>
    </source>
</evidence>
<keyword evidence="12" id="KW-0175">Coiled coil</keyword>
<comment type="subcellular location">
    <subcellularLocation>
        <location evidence="2">Cell membrane</location>
        <topology evidence="2">Multi-pass membrane protein</topology>
    </subcellularLocation>
</comment>
<accession>A0A235B694</accession>
<dbReference type="PROSITE" id="PS50109">
    <property type="entry name" value="HIS_KIN"/>
    <property type="match status" value="1"/>
</dbReference>
<feature type="transmembrane region" description="Helical" evidence="13">
    <location>
        <begin position="9"/>
        <end position="30"/>
    </location>
</feature>
<dbReference type="Gene3D" id="6.10.340.10">
    <property type="match status" value="1"/>
</dbReference>
<feature type="domain" description="HAMP" evidence="15">
    <location>
        <begin position="84"/>
        <end position="136"/>
    </location>
</feature>
<evidence type="ECO:0000256" key="3">
    <source>
        <dbReference type="ARBA" id="ARBA00012438"/>
    </source>
</evidence>
<dbReference type="RefSeq" id="WP_094264496.1">
    <property type="nucleotide sequence ID" value="NZ_NOWF01000005.1"/>
</dbReference>
<keyword evidence="13" id="KW-0812">Transmembrane</keyword>
<feature type="domain" description="Histidine kinase" evidence="14">
    <location>
        <begin position="144"/>
        <end position="357"/>
    </location>
</feature>
<evidence type="ECO:0000256" key="10">
    <source>
        <dbReference type="ARBA" id="ARBA00023012"/>
    </source>
</evidence>
<dbReference type="InterPro" id="IPR003594">
    <property type="entry name" value="HATPase_dom"/>
</dbReference>
<evidence type="ECO:0000259" key="14">
    <source>
        <dbReference type="PROSITE" id="PS50109"/>
    </source>
</evidence>
<dbReference type="SUPFAM" id="SSF55874">
    <property type="entry name" value="ATPase domain of HSP90 chaperone/DNA topoisomerase II/histidine kinase"/>
    <property type="match status" value="1"/>
</dbReference>
<keyword evidence="17" id="KW-1185">Reference proteome</keyword>
<evidence type="ECO:0000259" key="15">
    <source>
        <dbReference type="PROSITE" id="PS50885"/>
    </source>
</evidence>
<keyword evidence="8 16" id="KW-0418">Kinase</keyword>
<dbReference type="Gene3D" id="1.10.287.130">
    <property type="match status" value="1"/>
</dbReference>
<proteinExistence type="predicted"/>
<evidence type="ECO:0000256" key="11">
    <source>
        <dbReference type="ARBA" id="ARBA00023136"/>
    </source>
</evidence>
<dbReference type="InterPro" id="IPR005467">
    <property type="entry name" value="His_kinase_dom"/>
</dbReference>
<dbReference type="InterPro" id="IPR004358">
    <property type="entry name" value="Sig_transdc_His_kin-like_C"/>
</dbReference>
<sequence length="357" mass="39537">MKKTLRRRLTFAFVGVAVGIVLLASMVSIAETHYHFSMYQAEKSEGGNQSGLDDHFEQALIQSLLWTALGAVLLAGFLSWAVARRITSPLETMKKAAEKIAAGSFGVRVPVRGQDELAQLGDALNHLTHELQQQEDLRKKMTSDIAHELRTPLATLKSHMEAFEDGIWEPTPERLQSVAGEIERLIGLVDDLEQLTLVESPDFELQRKEEDLSEIARQGAQSVDSAFMQKGVDLCVEANQTVIVWVDRHRITQILVNLLSNALKFTPPGGQVTLQTKQENGTAILKVADTGEGMTEEETSRVFERFYRVDPSRNRKQGGSGIGLTIVKKLVESHGGVTRIQSDKEKGTEINIDLPVK</sequence>
<evidence type="ECO:0000256" key="5">
    <source>
        <dbReference type="ARBA" id="ARBA00022553"/>
    </source>
</evidence>
<evidence type="ECO:0000256" key="12">
    <source>
        <dbReference type="SAM" id="Coils"/>
    </source>
</evidence>
<dbReference type="Pfam" id="PF00512">
    <property type="entry name" value="HisKA"/>
    <property type="match status" value="1"/>
</dbReference>
<dbReference type="CDD" id="cd00082">
    <property type="entry name" value="HisKA"/>
    <property type="match status" value="1"/>
</dbReference>
<dbReference type="InterPro" id="IPR036097">
    <property type="entry name" value="HisK_dim/P_sf"/>
</dbReference>
<dbReference type="EMBL" id="NOWF01000005">
    <property type="protein sequence ID" value="OYD07826.1"/>
    <property type="molecule type" value="Genomic_DNA"/>
</dbReference>
<keyword evidence="4" id="KW-1003">Cell membrane</keyword>
<keyword evidence="11 13" id="KW-0472">Membrane</keyword>
<keyword evidence="9" id="KW-0067">ATP-binding</keyword>
<reference evidence="16 17" key="1">
    <citation type="submission" date="2017-07" db="EMBL/GenBank/DDBJ databases">
        <title>The genome sequence of Paludifilum halophilum highlights mechanisms for microbial adaptation to high salt environemnts.</title>
        <authorList>
            <person name="Belbahri L."/>
        </authorList>
    </citation>
    <scope>NUCLEOTIDE SEQUENCE [LARGE SCALE GENOMIC DNA]</scope>
    <source>
        <strain evidence="16 17">DSM 102817</strain>
    </source>
</reference>
<dbReference type="SMART" id="SM00304">
    <property type="entry name" value="HAMP"/>
    <property type="match status" value="1"/>
</dbReference>
<dbReference type="InterPro" id="IPR003660">
    <property type="entry name" value="HAMP_dom"/>
</dbReference>
<dbReference type="GO" id="GO:0004721">
    <property type="term" value="F:phosphoprotein phosphatase activity"/>
    <property type="evidence" value="ECO:0007669"/>
    <property type="project" value="TreeGrafter"/>
</dbReference>
<dbReference type="InterPro" id="IPR003661">
    <property type="entry name" value="HisK_dim/P_dom"/>
</dbReference>
<dbReference type="FunFam" id="3.30.565.10:FF:000006">
    <property type="entry name" value="Sensor histidine kinase WalK"/>
    <property type="match status" value="1"/>
</dbReference>
<feature type="coiled-coil region" evidence="12">
    <location>
        <begin position="117"/>
        <end position="144"/>
    </location>
</feature>
<evidence type="ECO:0000313" key="16">
    <source>
        <dbReference type="EMBL" id="OYD07826.1"/>
    </source>
</evidence>
<feature type="transmembrane region" description="Helical" evidence="13">
    <location>
        <begin position="64"/>
        <end position="83"/>
    </location>
</feature>
<dbReference type="SUPFAM" id="SSF47384">
    <property type="entry name" value="Homodimeric domain of signal transducing histidine kinase"/>
    <property type="match status" value="1"/>
</dbReference>
<dbReference type="Pfam" id="PF00672">
    <property type="entry name" value="HAMP"/>
    <property type="match status" value="1"/>
</dbReference>
<evidence type="ECO:0000256" key="13">
    <source>
        <dbReference type="SAM" id="Phobius"/>
    </source>
</evidence>
<name>A0A235B694_9BACL</name>
<dbReference type="PANTHER" id="PTHR45453">
    <property type="entry name" value="PHOSPHATE REGULON SENSOR PROTEIN PHOR"/>
    <property type="match status" value="1"/>
</dbReference>
<dbReference type="GO" id="GO:0000155">
    <property type="term" value="F:phosphorelay sensor kinase activity"/>
    <property type="evidence" value="ECO:0007669"/>
    <property type="project" value="InterPro"/>
</dbReference>
<gene>
    <name evidence="16" type="ORF">CHM34_10245</name>
</gene>
<dbReference type="EC" id="2.7.13.3" evidence="3"/>
<evidence type="ECO:0000256" key="2">
    <source>
        <dbReference type="ARBA" id="ARBA00004651"/>
    </source>
</evidence>
<comment type="caution">
    <text evidence="16">The sequence shown here is derived from an EMBL/GenBank/DDBJ whole genome shotgun (WGS) entry which is preliminary data.</text>
</comment>
<organism evidence="16 17">
    <name type="scientific">Paludifilum halophilum</name>
    <dbReference type="NCBI Taxonomy" id="1642702"/>
    <lineage>
        <taxon>Bacteria</taxon>
        <taxon>Bacillati</taxon>
        <taxon>Bacillota</taxon>
        <taxon>Bacilli</taxon>
        <taxon>Bacillales</taxon>
        <taxon>Thermoactinomycetaceae</taxon>
        <taxon>Paludifilum</taxon>
    </lineage>
</organism>
<dbReference type="PANTHER" id="PTHR45453:SF1">
    <property type="entry name" value="PHOSPHATE REGULON SENSOR PROTEIN PHOR"/>
    <property type="match status" value="1"/>
</dbReference>